<dbReference type="OrthoDB" id="7823852at2"/>
<organism evidence="1 2">
    <name type="scientific">Pseudoalteromonas piscicida</name>
    <dbReference type="NCBI Taxonomy" id="43662"/>
    <lineage>
        <taxon>Bacteria</taxon>
        <taxon>Pseudomonadati</taxon>
        <taxon>Pseudomonadota</taxon>
        <taxon>Gammaproteobacteria</taxon>
        <taxon>Alteromonadales</taxon>
        <taxon>Pseudoalteromonadaceae</taxon>
        <taxon>Pseudoalteromonas</taxon>
    </lineage>
</organism>
<dbReference type="Gene3D" id="1.25.40.10">
    <property type="entry name" value="Tetratricopeptide repeat domain"/>
    <property type="match status" value="1"/>
</dbReference>
<reference evidence="2" key="1">
    <citation type="journal article" date="2019" name="Genome Announc.">
        <title>Draft Genome Sequence of Pseudoalteromonas piscicida Strain 36Y ROTHPW, an Hypersaline Seawater Isolate from the South Coast of Sonora, Mexico.</title>
        <authorList>
            <person name="Sanchez-Diaz R."/>
            <person name="Molina-Garza Z.J."/>
            <person name="Cruz-Suarez L.E."/>
            <person name="Selvin J."/>
            <person name="Kiran G.S."/>
            <person name="Ibarra-Gamez J.C."/>
            <person name="Gomez-Gil B."/>
            <person name="Galaviz-Silva L."/>
        </authorList>
    </citation>
    <scope>NUCLEOTIDE SEQUENCE [LARGE SCALE GENOMIC DNA]</scope>
    <source>
        <strain evidence="2">36Y_RITHPW</strain>
    </source>
</reference>
<dbReference type="SUPFAM" id="SSF48452">
    <property type="entry name" value="TPR-like"/>
    <property type="match status" value="1"/>
</dbReference>
<dbReference type="Proteomes" id="UP000228621">
    <property type="component" value="Unassembled WGS sequence"/>
</dbReference>
<evidence type="ECO:0000313" key="1">
    <source>
        <dbReference type="EMBL" id="PCK30444.1"/>
    </source>
</evidence>
<evidence type="ECO:0000313" key="2">
    <source>
        <dbReference type="Proteomes" id="UP000228621"/>
    </source>
</evidence>
<accession>A0A2A5JLW1</accession>
<name>A0A2A5JLW1_PSEO7</name>
<evidence type="ECO:0008006" key="3">
    <source>
        <dbReference type="Google" id="ProtNLM"/>
    </source>
</evidence>
<proteinExistence type="predicted"/>
<dbReference type="RefSeq" id="WP_099643336.1">
    <property type="nucleotide sequence ID" value="NZ_NKHF01000084.1"/>
</dbReference>
<dbReference type="InterPro" id="IPR011990">
    <property type="entry name" value="TPR-like_helical_dom_sf"/>
</dbReference>
<sequence>MESVFKFVEPKQEAAPQGLIKFFGLERWWLNEIEPYERKRIHDHYDPLGGSNKIDEGKVHRTSTTKVRFLQTLAGWFLRKEGDFELCQKILNKAEDSVTPYTSSTDLHFLYGRAVKFYYKHRKQGNNLQRAIFYCQKQIDNSAKAILSMQGEHKAMLKRLDEWGMPPKETPFYIPSHRGYYQLAIIYKKQQEWQKVIDLCQQADEQGWAGDWQKRIAEAKQKLG</sequence>
<protein>
    <recommendedName>
        <fullName evidence="3">Tetratricopeptide repeat protein</fullName>
    </recommendedName>
</protein>
<keyword evidence="2" id="KW-1185">Reference proteome</keyword>
<comment type="caution">
    <text evidence="1">The sequence shown here is derived from an EMBL/GenBank/DDBJ whole genome shotgun (WGS) entry which is preliminary data.</text>
</comment>
<gene>
    <name evidence="1" type="ORF">CEX98_17620</name>
</gene>
<dbReference type="EMBL" id="NKHF01000084">
    <property type="protein sequence ID" value="PCK30444.1"/>
    <property type="molecule type" value="Genomic_DNA"/>
</dbReference>
<dbReference type="AlphaFoldDB" id="A0A2A5JLW1"/>